<dbReference type="PANTHER" id="PTHR43086">
    <property type="entry name" value="VERY-LONG-CHAIN 3-OXOOACYL-COA REDUCTASE"/>
    <property type="match status" value="1"/>
</dbReference>
<evidence type="ECO:0000256" key="3">
    <source>
        <dbReference type="SAM" id="MobiDB-lite"/>
    </source>
</evidence>
<dbReference type="InterPro" id="IPR002347">
    <property type="entry name" value="SDR_fam"/>
</dbReference>
<dbReference type="EMBL" id="JAAONZ010000011">
    <property type="protein sequence ID" value="NHO66697.1"/>
    <property type="molecule type" value="Genomic_DNA"/>
</dbReference>
<protein>
    <submittedName>
        <fullName evidence="4">SDR family NAD(P)-dependent oxidoreductase</fullName>
    </submittedName>
</protein>
<sequence length="270" mass="29106">MADFQDKYGPWAVIIGASHGTGAESARQLAAQGLNCALVARSAPALLALKKELKTRYRVEARVITADLSTEAGVHHVQDSLVDLDLGLMVFNAGAPAYPSKFLNAPLQTWQDLLNLGANALMTLTYSIGQQLRERGKGGILLMGSHAGLGGNKKFAMYTATKGFMLNFGESLWMELKDQGIDVLNFLIQVVDTPTLRKEMQRAGIEGCDSDTIPGVYPAEAIVKLALRELPNGPTFIHPEDEEQGAGTGKARGSAVKERWEHTAPFVGED</sequence>
<dbReference type="Pfam" id="PF00106">
    <property type="entry name" value="adh_short"/>
    <property type="match status" value="1"/>
</dbReference>
<organism evidence="4 5">
    <name type="scientific">Pseudomaricurvus hydrocarbonicus</name>
    <dbReference type="NCBI Taxonomy" id="1470433"/>
    <lineage>
        <taxon>Bacteria</taxon>
        <taxon>Pseudomonadati</taxon>
        <taxon>Pseudomonadota</taxon>
        <taxon>Gammaproteobacteria</taxon>
        <taxon>Cellvibrionales</taxon>
        <taxon>Cellvibrionaceae</taxon>
        <taxon>Pseudomaricurvus</taxon>
    </lineage>
</organism>
<dbReference type="SUPFAM" id="SSF51735">
    <property type="entry name" value="NAD(P)-binding Rossmann-fold domains"/>
    <property type="match status" value="1"/>
</dbReference>
<keyword evidence="1" id="KW-0521">NADP</keyword>
<accession>A0A9E5MLA6</accession>
<evidence type="ECO:0000256" key="1">
    <source>
        <dbReference type="ARBA" id="ARBA00022857"/>
    </source>
</evidence>
<dbReference type="PANTHER" id="PTHR43086:SF2">
    <property type="entry name" value="HYDROXYSTEROID DEHYDROGENASE-LIKE PROTEIN 1"/>
    <property type="match status" value="1"/>
</dbReference>
<dbReference type="Proteomes" id="UP000787472">
    <property type="component" value="Unassembled WGS sequence"/>
</dbReference>
<dbReference type="Gene3D" id="3.40.50.720">
    <property type="entry name" value="NAD(P)-binding Rossmann-like Domain"/>
    <property type="match status" value="1"/>
</dbReference>
<keyword evidence="2" id="KW-0560">Oxidoreductase</keyword>
<evidence type="ECO:0000313" key="5">
    <source>
        <dbReference type="Proteomes" id="UP000787472"/>
    </source>
</evidence>
<evidence type="ECO:0000256" key="2">
    <source>
        <dbReference type="ARBA" id="ARBA00023002"/>
    </source>
</evidence>
<keyword evidence="5" id="KW-1185">Reference proteome</keyword>
<reference evidence="4" key="1">
    <citation type="submission" date="2020-03" db="EMBL/GenBank/DDBJ databases">
        <authorList>
            <person name="Guo F."/>
        </authorList>
    </citation>
    <scope>NUCLEOTIDE SEQUENCE</scope>
    <source>
        <strain evidence="4">JCM 30134</strain>
    </source>
</reference>
<evidence type="ECO:0000313" key="4">
    <source>
        <dbReference type="EMBL" id="NHO66697.1"/>
    </source>
</evidence>
<dbReference type="AlphaFoldDB" id="A0A9E5MLA6"/>
<comment type="caution">
    <text evidence="4">The sequence shown here is derived from an EMBL/GenBank/DDBJ whole genome shotgun (WGS) entry which is preliminary data.</text>
</comment>
<gene>
    <name evidence="4" type="ORF">G8770_14195</name>
</gene>
<name>A0A9E5MLA6_9GAMM</name>
<dbReference type="GO" id="GO:0016491">
    <property type="term" value="F:oxidoreductase activity"/>
    <property type="evidence" value="ECO:0007669"/>
    <property type="project" value="UniProtKB-KW"/>
</dbReference>
<feature type="region of interest" description="Disordered" evidence="3">
    <location>
        <begin position="237"/>
        <end position="270"/>
    </location>
</feature>
<dbReference type="InterPro" id="IPR036291">
    <property type="entry name" value="NAD(P)-bd_dom_sf"/>
</dbReference>
<proteinExistence type="predicted"/>
<dbReference type="GO" id="GO:0030497">
    <property type="term" value="P:fatty acid elongation"/>
    <property type="evidence" value="ECO:0007669"/>
    <property type="project" value="TreeGrafter"/>
</dbReference>
<dbReference type="PRINTS" id="PR00081">
    <property type="entry name" value="GDHRDH"/>
</dbReference>